<dbReference type="Pfam" id="PF25399">
    <property type="entry name" value="DeaD_dimer"/>
    <property type="match status" value="1"/>
</dbReference>
<evidence type="ECO:0000313" key="15">
    <source>
        <dbReference type="Proteomes" id="UP001501727"/>
    </source>
</evidence>
<keyword evidence="1 8" id="KW-0963">Cytoplasm</keyword>
<comment type="function">
    <text evidence="8">DEAD-box RNA helicase involved in various cellular processes at low temperature, including ribosome biogenesis, mRNA degradation and translation initiation.</text>
</comment>
<sequence length="672" mass="73942">MTSADATPAPGPKFTDLGLPDTLLQALAAVGYESPSPIQAATIPPLLAGRDVLGQAQTGTGKTAAFALPILAQAKPQPGKPQALVLAPTRELAIQVAEAFQKYAAHIPGFAVLPIYGGQGYGPQLHALRRGVHVVVGTPGRVIDHLTRGSLDLSELRCLVLDEADEMLRMGFIDDVETVLKKTPDTRQVALFSATMPVQIRRIAQTYLKDPVEIAIKSATSTARNIRQRYWMVSGVNKLDALTRILEAEPFDAMIVFARTKLGTEELAEKLAARGLSAAAINGDVEQKMRERTIQRLKDGQLDILVATDVAARGLDVDRVSHVLNYDIPYDTESYVHRIGRTGRAGRSGEAILFVAPRERGMLRAIERATRQPIEQMALPSVEAVNEQRVAKFLDRIDTALESSELPLFRELVERYEREHNVPVVEIAAALAQLVQGKTPLLLKAPPERVRPAGFERREHGHDRPDERGQPFQDRHSRAAGHPAASRPAATRPQDPRFRGDDDQSRDQGPAPEAGQERHDSGRPAPRPRANAAEAMFFDEDAPPRNEREPRPPRGGEEFPMETFRIEVGHVHGVKPGNIVGAIANEADLESRYIGRIDIRDDYSLVDLPEGMPRELLEHLKRVYVAGQSLKMRRADEADTGAPLPRGKRPFAGKPRARPQAARRPGPKHPRR</sequence>
<dbReference type="InterPro" id="IPR005580">
    <property type="entry name" value="DbpA/CsdA_RNA-bd_dom"/>
</dbReference>
<evidence type="ECO:0000259" key="11">
    <source>
        <dbReference type="PROSITE" id="PS51192"/>
    </source>
</evidence>
<dbReference type="InterPro" id="IPR044742">
    <property type="entry name" value="DEAD/DEAH_RhlB"/>
</dbReference>
<evidence type="ECO:0000256" key="4">
    <source>
        <dbReference type="ARBA" id="ARBA00022806"/>
    </source>
</evidence>
<evidence type="ECO:0000256" key="6">
    <source>
        <dbReference type="ARBA" id="ARBA00022884"/>
    </source>
</evidence>
<evidence type="ECO:0000256" key="10">
    <source>
        <dbReference type="SAM" id="MobiDB-lite"/>
    </source>
</evidence>
<gene>
    <name evidence="8" type="primary">deaD</name>
    <name evidence="8" type="synonym">csdA</name>
    <name evidence="14" type="ORF">GCM10022229_25610</name>
</gene>
<dbReference type="Gene3D" id="3.40.50.300">
    <property type="entry name" value="P-loop containing nucleotide triphosphate hydrolases"/>
    <property type="match status" value="2"/>
</dbReference>
<dbReference type="PROSITE" id="PS51195">
    <property type="entry name" value="Q_MOTIF"/>
    <property type="match status" value="1"/>
</dbReference>
<dbReference type="PROSITE" id="PS51194">
    <property type="entry name" value="HELICASE_CTER"/>
    <property type="match status" value="1"/>
</dbReference>
<dbReference type="PROSITE" id="PS51192">
    <property type="entry name" value="HELICASE_ATP_BIND_1"/>
    <property type="match status" value="1"/>
</dbReference>
<dbReference type="GO" id="GO:0004386">
    <property type="term" value="F:helicase activity"/>
    <property type="evidence" value="ECO:0007669"/>
    <property type="project" value="UniProtKB-KW"/>
</dbReference>
<keyword evidence="2 8" id="KW-0547">Nucleotide-binding</keyword>
<evidence type="ECO:0000256" key="5">
    <source>
        <dbReference type="ARBA" id="ARBA00022840"/>
    </source>
</evidence>
<comment type="subcellular location">
    <subcellularLocation>
        <location evidence="8">Cytoplasm</location>
    </subcellularLocation>
</comment>
<dbReference type="SMART" id="SM00487">
    <property type="entry name" value="DEXDc"/>
    <property type="match status" value="1"/>
</dbReference>
<dbReference type="InterPro" id="IPR034415">
    <property type="entry name" value="CsdA_RRM"/>
</dbReference>
<dbReference type="CDD" id="cd18787">
    <property type="entry name" value="SF2_C_DEAD"/>
    <property type="match status" value="1"/>
</dbReference>
<evidence type="ECO:0000256" key="2">
    <source>
        <dbReference type="ARBA" id="ARBA00022741"/>
    </source>
</evidence>
<dbReference type="EC" id="3.6.4.13" evidence="8"/>
<dbReference type="PANTHER" id="PTHR47963:SF8">
    <property type="entry name" value="ATP-DEPENDENT RNA HELICASE DEAD"/>
    <property type="match status" value="1"/>
</dbReference>
<evidence type="ECO:0000259" key="13">
    <source>
        <dbReference type="PROSITE" id="PS51195"/>
    </source>
</evidence>
<evidence type="ECO:0000256" key="1">
    <source>
        <dbReference type="ARBA" id="ARBA00022490"/>
    </source>
</evidence>
<dbReference type="SMART" id="SM00490">
    <property type="entry name" value="HELICc"/>
    <property type="match status" value="1"/>
</dbReference>
<comment type="caution">
    <text evidence="14">The sequence shown here is derived from an EMBL/GenBank/DDBJ whole genome shotgun (WGS) entry which is preliminary data.</text>
</comment>
<evidence type="ECO:0000313" key="14">
    <source>
        <dbReference type="EMBL" id="GAA3930952.1"/>
    </source>
</evidence>
<dbReference type="HAMAP" id="MF_00964">
    <property type="entry name" value="DEAD_helicase_DeaD"/>
    <property type="match status" value="1"/>
</dbReference>
<dbReference type="RefSeq" id="WP_344760400.1">
    <property type="nucleotide sequence ID" value="NZ_BAAAZU010000029.1"/>
</dbReference>
<keyword evidence="15" id="KW-1185">Reference proteome</keyword>
<feature type="compositionally biased region" description="Low complexity" evidence="10">
    <location>
        <begin position="480"/>
        <end position="490"/>
    </location>
</feature>
<dbReference type="InterPro" id="IPR014001">
    <property type="entry name" value="Helicase_ATP-bd"/>
</dbReference>
<feature type="compositionally biased region" description="Basic and acidic residues" evidence="10">
    <location>
        <begin position="494"/>
        <end position="506"/>
    </location>
</feature>
<dbReference type="InterPro" id="IPR057325">
    <property type="entry name" value="DeaD_dimer"/>
</dbReference>
<evidence type="ECO:0000256" key="9">
    <source>
        <dbReference type="PROSITE-ProRule" id="PRU00552"/>
    </source>
</evidence>
<dbReference type="PANTHER" id="PTHR47963">
    <property type="entry name" value="DEAD-BOX ATP-DEPENDENT RNA HELICASE 47, MITOCHONDRIAL"/>
    <property type="match status" value="1"/>
</dbReference>
<feature type="region of interest" description="Disordered" evidence="10">
    <location>
        <begin position="633"/>
        <end position="672"/>
    </location>
</feature>
<reference evidence="15" key="1">
    <citation type="journal article" date="2019" name="Int. J. Syst. Evol. Microbiol.">
        <title>The Global Catalogue of Microorganisms (GCM) 10K type strain sequencing project: providing services to taxonomists for standard genome sequencing and annotation.</title>
        <authorList>
            <consortium name="The Broad Institute Genomics Platform"/>
            <consortium name="The Broad Institute Genome Sequencing Center for Infectious Disease"/>
            <person name="Wu L."/>
            <person name="Ma J."/>
        </authorList>
    </citation>
    <scope>NUCLEOTIDE SEQUENCE [LARGE SCALE GENOMIC DNA]</scope>
    <source>
        <strain evidence="15">JCM 16916</strain>
    </source>
</reference>
<name>A0ABP7MV53_9GAMM</name>
<dbReference type="PROSITE" id="PS00039">
    <property type="entry name" value="DEAD_ATP_HELICASE"/>
    <property type="match status" value="1"/>
</dbReference>
<organism evidence="14 15">
    <name type="scientific">Luteimonas lutimaris</name>
    <dbReference type="NCBI Taxonomy" id="698645"/>
    <lineage>
        <taxon>Bacteria</taxon>
        <taxon>Pseudomonadati</taxon>
        <taxon>Pseudomonadota</taxon>
        <taxon>Gammaproteobacteria</taxon>
        <taxon>Lysobacterales</taxon>
        <taxon>Lysobacteraceae</taxon>
        <taxon>Luteimonas</taxon>
    </lineage>
</organism>
<dbReference type="InterPro" id="IPR027417">
    <property type="entry name" value="P-loop_NTPase"/>
</dbReference>
<dbReference type="Pfam" id="PF00271">
    <property type="entry name" value="Helicase_C"/>
    <property type="match status" value="1"/>
</dbReference>
<dbReference type="InterPro" id="IPR012677">
    <property type="entry name" value="Nucleotide-bd_a/b_plait_sf"/>
</dbReference>
<comment type="similarity">
    <text evidence="8">Belongs to the DEAD box helicase family. DeaD/CsdA subfamily.</text>
</comment>
<dbReference type="CDD" id="cd12499">
    <property type="entry name" value="RRM_EcCsdA_like"/>
    <property type="match status" value="1"/>
</dbReference>
<dbReference type="InterPro" id="IPR050547">
    <property type="entry name" value="DEAD_box_RNA_helicases"/>
</dbReference>
<dbReference type="InterPro" id="IPR001650">
    <property type="entry name" value="Helicase_C-like"/>
</dbReference>
<dbReference type="InterPro" id="IPR028618">
    <property type="entry name" value="DEAD_helicase_DeaD"/>
</dbReference>
<keyword evidence="6 8" id="KW-0694">RNA-binding</keyword>
<dbReference type="SUPFAM" id="SSF52540">
    <property type="entry name" value="P-loop containing nucleoside triphosphate hydrolases"/>
    <property type="match status" value="1"/>
</dbReference>
<dbReference type="Pfam" id="PF00270">
    <property type="entry name" value="DEAD"/>
    <property type="match status" value="1"/>
</dbReference>
<evidence type="ECO:0000256" key="8">
    <source>
        <dbReference type="HAMAP-Rule" id="MF_00964"/>
    </source>
</evidence>
<feature type="compositionally biased region" description="Basic residues" evidence="10">
    <location>
        <begin position="646"/>
        <end position="657"/>
    </location>
</feature>
<dbReference type="CDD" id="cd00268">
    <property type="entry name" value="DEADc"/>
    <property type="match status" value="1"/>
</dbReference>
<dbReference type="InterPro" id="IPR014014">
    <property type="entry name" value="RNA_helicase_DEAD_Q_motif"/>
</dbReference>
<keyword evidence="4 8" id="KW-0347">Helicase</keyword>
<feature type="region of interest" description="Disordered" evidence="10">
    <location>
        <begin position="454"/>
        <end position="559"/>
    </location>
</feature>
<feature type="compositionally biased region" description="Basic and acidic residues" evidence="10">
    <location>
        <begin position="454"/>
        <end position="477"/>
    </location>
</feature>
<evidence type="ECO:0000256" key="3">
    <source>
        <dbReference type="ARBA" id="ARBA00022801"/>
    </source>
</evidence>
<feature type="short sequence motif" description="Q motif" evidence="9">
    <location>
        <begin position="12"/>
        <end position="40"/>
    </location>
</feature>
<feature type="domain" description="Helicase ATP-binding" evidence="11">
    <location>
        <begin position="43"/>
        <end position="214"/>
    </location>
</feature>
<dbReference type="EMBL" id="BAAAZU010000029">
    <property type="protein sequence ID" value="GAA3930952.1"/>
    <property type="molecule type" value="Genomic_DNA"/>
</dbReference>
<feature type="compositionally biased region" description="Basic and acidic residues" evidence="10">
    <location>
        <begin position="542"/>
        <end position="557"/>
    </location>
</feature>
<evidence type="ECO:0000259" key="12">
    <source>
        <dbReference type="PROSITE" id="PS51194"/>
    </source>
</evidence>
<dbReference type="Proteomes" id="UP001501727">
    <property type="component" value="Unassembled WGS sequence"/>
</dbReference>
<comment type="catalytic activity">
    <reaction evidence="8">
        <text>ATP + H2O = ADP + phosphate + H(+)</text>
        <dbReference type="Rhea" id="RHEA:13065"/>
        <dbReference type="ChEBI" id="CHEBI:15377"/>
        <dbReference type="ChEBI" id="CHEBI:15378"/>
        <dbReference type="ChEBI" id="CHEBI:30616"/>
        <dbReference type="ChEBI" id="CHEBI:43474"/>
        <dbReference type="ChEBI" id="CHEBI:456216"/>
        <dbReference type="EC" id="3.6.4.13"/>
    </reaction>
</comment>
<evidence type="ECO:0000256" key="7">
    <source>
        <dbReference type="ARBA" id="ARBA00023016"/>
    </source>
</evidence>
<accession>A0ABP7MV53</accession>
<keyword evidence="7 8" id="KW-0346">Stress response</keyword>
<feature type="domain" description="Helicase C-terminal" evidence="12">
    <location>
        <begin position="238"/>
        <end position="385"/>
    </location>
</feature>
<dbReference type="Pfam" id="PF03880">
    <property type="entry name" value="DbpA"/>
    <property type="match status" value="1"/>
</dbReference>
<proteinExistence type="inferred from homology"/>
<feature type="domain" description="DEAD-box RNA helicase Q" evidence="13">
    <location>
        <begin position="12"/>
        <end position="40"/>
    </location>
</feature>
<protein>
    <recommendedName>
        <fullName evidence="8">ATP-dependent RNA helicase DeaD</fullName>
        <ecNumber evidence="8">3.6.4.13</ecNumber>
    </recommendedName>
    <alternativeName>
        <fullName evidence="8">Cold-shock DEAD box protein A</fullName>
    </alternativeName>
</protein>
<dbReference type="Gene3D" id="3.30.70.330">
    <property type="match status" value="1"/>
</dbReference>
<dbReference type="InterPro" id="IPR000629">
    <property type="entry name" value="RNA-helicase_DEAD-box_CS"/>
</dbReference>
<keyword evidence="5 8" id="KW-0067">ATP-binding</keyword>
<keyword evidence="3 8" id="KW-0378">Hydrolase</keyword>
<dbReference type="InterPro" id="IPR011545">
    <property type="entry name" value="DEAD/DEAH_box_helicase_dom"/>
</dbReference>